<accession>A0A426Q132</accession>
<reference evidence="3 4" key="1">
    <citation type="submission" date="2018-01" db="EMBL/GenBank/DDBJ databases">
        <title>Twenty Corynebacterium bovis Genomes.</title>
        <authorList>
            <person name="Gulvik C.A."/>
        </authorList>
    </citation>
    <scope>NUCLEOTIDE SEQUENCE [LARGE SCALE GENOMIC DNA]</scope>
    <source>
        <strain evidence="3 4">F6900</strain>
    </source>
</reference>
<sequence>MTVMVVTDSASCLPRATAREHGITVLDLHTMGDGEERSTSGLGPLQLTATYARLLERGGDDGVVAVHLSKELSGTWSAAVQAAAVFDEGAVRVVDTNSAGMVLGEAALAAARAAAGGADLEECVARAQAVVARAHLWLYVHRLEALRRGGRLSAGRSLLSTALAIKPIFHLADGRLELAAKSRTQAKAFDKLVAMVAGACRDVLGDDADAGDGDGPVAESGAEPVEAGDSAAGGGAGAGSGAGAAAGADAGAGDGAGGDAARPGDPATGDVVGAAEQDGDAGGAGDAAGRAPEVAVCIHQTEAAETAERLRRALVEALPDGVEVSVVAITPAIAVHTGPGSVAVSLVVR</sequence>
<evidence type="ECO:0000313" key="4">
    <source>
        <dbReference type="Proteomes" id="UP000276526"/>
    </source>
</evidence>
<dbReference type="Gene3D" id="3.40.50.10170">
    <property type="match status" value="2"/>
</dbReference>
<feature type="compositionally biased region" description="Gly residues" evidence="2">
    <location>
        <begin position="231"/>
        <end position="258"/>
    </location>
</feature>
<name>A0A426Q132_9CORY</name>
<comment type="caution">
    <text evidence="3">The sequence shown here is derived from an EMBL/GenBank/DDBJ whole genome shotgun (WGS) entry which is preliminary data.</text>
</comment>
<dbReference type="Proteomes" id="UP000276526">
    <property type="component" value="Unassembled WGS sequence"/>
</dbReference>
<dbReference type="PANTHER" id="PTHR33434">
    <property type="entry name" value="DEGV DOMAIN-CONTAINING PROTEIN DR_1986-RELATED"/>
    <property type="match status" value="1"/>
</dbReference>
<dbReference type="AlphaFoldDB" id="A0A426Q132"/>
<evidence type="ECO:0000256" key="2">
    <source>
        <dbReference type="SAM" id="MobiDB-lite"/>
    </source>
</evidence>
<feature type="region of interest" description="Disordered" evidence="2">
    <location>
        <begin position="207"/>
        <end position="288"/>
    </location>
</feature>
<dbReference type="EMBL" id="PQNK01000002">
    <property type="protein sequence ID" value="RRO87611.1"/>
    <property type="molecule type" value="Genomic_DNA"/>
</dbReference>
<gene>
    <name evidence="3" type="ORF">CXF48_01445</name>
</gene>
<dbReference type="PANTHER" id="PTHR33434:SF2">
    <property type="entry name" value="FATTY ACID-BINDING PROTEIN TM_1468"/>
    <property type="match status" value="1"/>
</dbReference>
<dbReference type="Gene3D" id="3.30.1180.10">
    <property type="match status" value="1"/>
</dbReference>
<evidence type="ECO:0000256" key="1">
    <source>
        <dbReference type="ARBA" id="ARBA00023121"/>
    </source>
</evidence>
<evidence type="ECO:0000313" key="3">
    <source>
        <dbReference type="EMBL" id="RRO87611.1"/>
    </source>
</evidence>
<dbReference type="InterPro" id="IPR050270">
    <property type="entry name" value="DegV_domain_contain"/>
</dbReference>
<protein>
    <submittedName>
        <fullName evidence="3">EDD domain protein</fullName>
    </submittedName>
</protein>
<feature type="compositionally biased region" description="Low complexity" evidence="2">
    <location>
        <begin position="259"/>
        <end position="276"/>
    </location>
</feature>
<dbReference type="SUPFAM" id="SSF82549">
    <property type="entry name" value="DAK1/DegV-like"/>
    <property type="match status" value="2"/>
</dbReference>
<dbReference type="InterPro" id="IPR043168">
    <property type="entry name" value="DegV_C"/>
</dbReference>
<dbReference type="Pfam" id="PF02645">
    <property type="entry name" value="DegV"/>
    <property type="match status" value="2"/>
</dbReference>
<dbReference type="InterPro" id="IPR003797">
    <property type="entry name" value="DegV"/>
</dbReference>
<dbReference type="GO" id="GO:0008289">
    <property type="term" value="F:lipid binding"/>
    <property type="evidence" value="ECO:0007669"/>
    <property type="project" value="UniProtKB-KW"/>
</dbReference>
<proteinExistence type="predicted"/>
<dbReference type="PROSITE" id="PS51482">
    <property type="entry name" value="DEGV"/>
    <property type="match status" value="1"/>
</dbReference>
<keyword evidence="1" id="KW-0446">Lipid-binding</keyword>
<dbReference type="NCBIfam" id="TIGR00762">
    <property type="entry name" value="DegV"/>
    <property type="match status" value="1"/>
</dbReference>
<organism evidence="3 4">
    <name type="scientific">Corynebacterium bovis</name>
    <dbReference type="NCBI Taxonomy" id="36808"/>
    <lineage>
        <taxon>Bacteria</taxon>
        <taxon>Bacillati</taxon>
        <taxon>Actinomycetota</taxon>
        <taxon>Actinomycetes</taxon>
        <taxon>Mycobacteriales</taxon>
        <taxon>Corynebacteriaceae</taxon>
        <taxon>Corynebacterium</taxon>
    </lineage>
</organism>